<name>A0A562RT98_9BACT</name>
<evidence type="ECO:0000313" key="2">
    <source>
        <dbReference type="EMBL" id="TWI72299.1"/>
    </source>
</evidence>
<dbReference type="GO" id="GO:0006402">
    <property type="term" value="P:mRNA catabolic process"/>
    <property type="evidence" value="ECO:0007669"/>
    <property type="project" value="TreeGrafter"/>
</dbReference>
<dbReference type="GO" id="GO:0004521">
    <property type="term" value="F:RNA endonuclease activity"/>
    <property type="evidence" value="ECO:0007669"/>
    <property type="project" value="TreeGrafter"/>
</dbReference>
<comment type="similarity">
    <text evidence="1">Belongs to the PemK/MazF family.</text>
</comment>
<dbReference type="GO" id="GO:0016787">
    <property type="term" value="F:hydrolase activity"/>
    <property type="evidence" value="ECO:0007669"/>
    <property type="project" value="UniProtKB-KW"/>
</dbReference>
<dbReference type="PIRSF" id="PIRSF033490">
    <property type="entry name" value="MazF"/>
    <property type="match status" value="1"/>
</dbReference>
<dbReference type="InterPro" id="IPR011067">
    <property type="entry name" value="Plasmid_toxin/cell-grow_inhib"/>
</dbReference>
<dbReference type="PANTHER" id="PTHR33988:SF2">
    <property type="entry name" value="ENDORIBONUCLEASE MAZF"/>
    <property type="match status" value="1"/>
</dbReference>
<evidence type="ECO:0000313" key="3">
    <source>
        <dbReference type="Proteomes" id="UP000318307"/>
    </source>
</evidence>
<organism evidence="2 3">
    <name type="scientific">Desulfobotulus alkaliphilus</name>
    <dbReference type="NCBI Taxonomy" id="622671"/>
    <lineage>
        <taxon>Bacteria</taxon>
        <taxon>Pseudomonadati</taxon>
        <taxon>Thermodesulfobacteriota</taxon>
        <taxon>Desulfobacteria</taxon>
        <taxon>Desulfobacterales</taxon>
        <taxon>Desulfobacteraceae</taxon>
        <taxon>Desulfobotulus</taxon>
    </lineage>
</organism>
<sequence length="115" mass="13406">MGWMVKTLNIKRYEIYFADLNPTLGSEIRKIRPVVIISQDEMNKYLDTVVVCPLTSKLHPLWRTRIQIKCANKNAEIAVDQIRTISKQRLRNKLDSLSDEKAAQLRKLITDMYGE</sequence>
<keyword evidence="1" id="KW-0255">Endonuclease</keyword>
<proteinExistence type="inferred from homology"/>
<keyword evidence="1" id="KW-0378">Hydrolase</keyword>
<dbReference type="PANTHER" id="PTHR33988">
    <property type="entry name" value="ENDORIBONUCLEASE MAZF-RELATED"/>
    <property type="match status" value="1"/>
</dbReference>
<dbReference type="EMBL" id="VLLC01000011">
    <property type="protein sequence ID" value="TWI72299.1"/>
    <property type="molecule type" value="Genomic_DNA"/>
</dbReference>
<protein>
    <recommendedName>
        <fullName evidence="1">mRNA interferase</fullName>
        <ecNumber evidence="1">3.1.-.-</ecNumber>
    </recommendedName>
</protein>
<dbReference type="AlphaFoldDB" id="A0A562RT98"/>
<keyword evidence="1" id="KW-0540">Nuclease</keyword>
<accession>A0A562RT98</accession>
<dbReference type="Gene3D" id="2.30.30.110">
    <property type="match status" value="1"/>
</dbReference>
<dbReference type="InterPro" id="IPR003477">
    <property type="entry name" value="PemK-like"/>
</dbReference>
<keyword evidence="3" id="KW-1185">Reference proteome</keyword>
<reference evidence="2 3" key="1">
    <citation type="submission" date="2019-07" db="EMBL/GenBank/DDBJ databases">
        <title>Genome sequencing of 100 strains of the haloalkaliphilic chemolithoautotrophic sulfur-oxidizing bacterium Thioalkalivibrio.</title>
        <authorList>
            <person name="Muyzer G."/>
        </authorList>
    </citation>
    <scope>NUCLEOTIDE SEQUENCE [LARGE SCALE GENOMIC DNA]</scope>
    <source>
        <strain evidence="2 3">ASO4-4</strain>
    </source>
</reference>
<gene>
    <name evidence="2" type="ORF">LZ24_01707</name>
</gene>
<evidence type="ECO:0000256" key="1">
    <source>
        <dbReference type="PIRNR" id="PIRNR033490"/>
    </source>
</evidence>
<comment type="function">
    <text evidence="1">Toxic component of a type II toxin-antitoxin (TA) system.</text>
</comment>
<dbReference type="EC" id="3.1.-.-" evidence="1"/>
<dbReference type="SUPFAM" id="SSF50118">
    <property type="entry name" value="Cell growth inhibitor/plasmid maintenance toxic component"/>
    <property type="match status" value="1"/>
</dbReference>
<dbReference type="GO" id="GO:0003677">
    <property type="term" value="F:DNA binding"/>
    <property type="evidence" value="ECO:0007669"/>
    <property type="project" value="InterPro"/>
</dbReference>
<comment type="caution">
    <text evidence="2">The sequence shown here is derived from an EMBL/GenBank/DDBJ whole genome shotgun (WGS) entry which is preliminary data.</text>
</comment>
<dbReference type="Proteomes" id="UP000318307">
    <property type="component" value="Unassembled WGS sequence"/>
</dbReference>
<dbReference type="Pfam" id="PF02452">
    <property type="entry name" value="PemK_toxin"/>
    <property type="match status" value="1"/>
</dbReference>
<dbReference type="GO" id="GO:0016075">
    <property type="term" value="P:rRNA catabolic process"/>
    <property type="evidence" value="ECO:0007669"/>
    <property type="project" value="TreeGrafter"/>
</dbReference>